<keyword evidence="3" id="KW-1185">Reference proteome</keyword>
<comment type="caution">
    <text evidence="2">The sequence shown here is derived from an EMBL/GenBank/DDBJ whole genome shotgun (WGS) entry which is preliminary data.</text>
</comment>
<dbReference type="Proteomes" id="UP000469424">
    <property type="component" value="Unassembled WGS sequence"/>
</dbReference>
<dbReference type="SUPFAM" id="SSF53474">
    <property type="entry name" value="alpha/beta-Hydrolases"/>
    <property type="match status" value="1"/>
</dbReference>
<accession>A0A6N7XKB4</accession>
<dbReference type="Pfam" id="PF12146">
    <property type="entry name" value="Hydrolase_4"/>
    <property type="match status" value="1"/>
</dbReference>
<protein>
    <submittedName>
        <fullName evidence="2">Lysophospholipase</fullName>
    </submittedName>
</protein>
<dbReference type="InterPro" id="IPR029058">
    <property type="entry name" value="AB_hydrolase_fold"/>
</dbReference>
<dbReference type="EMBL" id="VUNA01000002">
    <property type="protein sequence ID" value="MST70031.1"/>
    <property type="molecule type" value="Genomic_DNA"/>
</dbReference>
<gene>
    <name evidence="2" type="ORF">FYJ65_01535</name>
</gene>
<dbReference type="InterPro" id="IPR051044">
    <property type="entry name" value="MAG_DAG_Lipase"/>
</dbReference>
<evidence type="ECO:0000313" key="2">
    <source>
        <dbReference type="EMBL" id="MST70031.1"/>
    </source>
</evidence>
<sequence length="312" mass="35987">MREDFTYPSSDGKNMIHGIRWTPEDKPIAALQIVHGMVEFIARYEEFAEYLTRQGFAVVGEDHLGHGESAMSEEDLGYFGKGGNGFLMEDIHQLRKMTTEQWPDIPYFMLGHSMGSFLLRQYLVEGEKAPYAEGLSGAIVMGTGWQPDIALKLGTTISGFAEMFRGDRHRSRLIEKMALGSNNRKIKNPRTKDDWLSKDTEVVDAYEENPLCQFHFTVNAYYNMFKGIRKCQDRQLMKRLPEKFPMLFISGAEDPVGNYGDGVRKAYMVYLENSAADVHIKLYEEDRHEILNETNREDVYSYLLTWLKNRML</sequence>
<evidence type="ECO:0000259" key="1">
    <source>
        <dbReference type="Pfam" id="PF12146"/>
    </source>
</evidence>
<dbReference type="Gene3D" id="3.40.50.1820">
    <property type="entry name" value="alpha/beta hydrolase"/>
    <property type="match status" value="1"/>
</dbReference>
<feature type="domain" description="Serine aminopeptidase S33" evidence="1">
    <location>
        <begin position="26"/>
        <end position="295"/>
    </location>
</feature>
<dbReference type="InterPro" id="IPR022742">
    <property type="entry name" value="Hydrolase_4"/>
</dbReference>
<name>A0A6N7XKB4_9FIRM</name>
<dbReference type="RefSeq" id="WP_154553592.1">
    <property type="nucleotide sequence ID" value="NZ_VUNA01000002.1"/>
</dbReference>
<evidence type="ECO:0000313" key="3">
    <source>
        <dbReference type="Proteomes" id="UP000469424"/>
    </source>
</evidence>
<dbReference type="AlphaFoldDB" id="A0A6N7XKB4"/>
<reference evidence="2 3" key="1">
    <citation type="submission" date="2019-08" db="EMBL/GenBank/DDBJ databases">
        <title>In-depth cultivation of the pig gut microbiome towards novel bacterial diversity and tailored functional studies.</title>
        <authorList>
            <person name="Wylensek D."/>
            <person name="Hitch T.C.A."/>
            <person name="Clavel T."/>
        </authorList>
    </citation>
    <scope>NUCLEOTIDE SEQUENCE [LARGE SCALE GENOMIC DNA]</scope>
    <source>
        <strain evidence="2 3">WCA-MUC-591-APC-4B</strain>
    </source>
</reference>
<organism evidence="2 3">
    <name type="scientific">Mogibacterium kristiansenii</name>
    <dbReference type="NCBI Taxonomy" id="2606708"/>
    <lineage>
        <taxon>Bacteria</taxon>
        <taxon>Bacillati</taxon>
        <taxon>Bacillota</taxon>
        <taxon>Clostridia</taxon>
        <taxon>Peptostreptococcales</taxon>
        <taxon>Anaerovoracaceae</taxon>
        <taxon>Mogibacterium</taxon>
    </lineage>
</organism>
<dbReference type="PANTHER" id="PTHR11614">
    <property type="entry name" value="PHOSPHOLIPASE-RELATED"/>
    <property type="match status" value="1"/>
</dbReference>
<proteinExistence type="predicted"/>